<keyword evidence="4" id="KW-1185">Reference proteome</keyword>
<protein>
    <submittedName>
        <fullName evidence="3">Hypothetical_protein</fullName>
    </submittedName>
</protein>
<comment type="caution">
    <text evidence="3">The sequence shown here is derived from an EMBL/GenBank/DDBJ whole genome shotgun (WGS) entry which is preliminary data.</text>
</comment>
<proteinExistence type="predicted"/>
<accession>A0ABP1J6T6</accession>
<evidence type="ECO:0000313" key="2">
    <source>
        <dbReference type="EMBL" id="CAL6030711.1"/>
    </source>
</evidence>
<reference evidence="3 4" key="1">
    <citation type="submission" date="2024-07" db="EMBL/GenBank/DDBJ databases">
        <authorList>
            <person name="Akdeniz Z."/>
        </authorList>
    </citation>
    <scope>NUCLEOTIDE SEQUENCE [LARGE SCALE GENOMIC DNA]</scope>
</reference>
<organism evidence="3 4">
    <name type="scientific">Hexamita inflata</name>
    <dbReference type="NCBI Taxonomy" id="28002"/>
    <lineage>
        <taxon>Eukaryota</taxon>
        <taxon>Metamonada</taxon>
        <taxon>Diplomonadida</taxon>
        <taxon>Hexamitidae</taxon>
        <taxon>Hexamitinae</taxon>
        <taxon>Hexamita</taxon>
    </lineage>
</organism>
<dbReference type="Proteomes" id="UP001642409">
    <property type="component" value="Unassembled WGS sequence"/>
</dbReference>
<dbReference type="EMBL" id="CAXDID020000117">
    <property type="protein sequence ID" value="CAL6030707.1"/>
    <property type="molecule type" value="Genomic_DNA"/>
</dbReference>
<dbReference type="EMBL" id="CAXDID020000117">
    <property type="protein sequence ID" value="CAL6030716.1"/>
    <property type="molecule type" value="Genomic_DNA"/>
</dbReference>
<name>A0ABP1J6T6_9EUKA</name>
<sequence length="142" mass="16248">MKQILNAAKCLREPRRILNSFSQTRGPTNAESSLASVIVQIGFHFAKCTLNLSRTAFLSNFSVIQSWTLCPRFIVENGRAFSAQLIQYLTVKYHAVSRVELKPLLSTQPLSYLNHNPKFFVLEGDTSYRQPKNIFVILQEHF</sequence>
<dbReference type="EMBL" id="CAXDID020000117">
    <property type="protein sequence ID" value="CAL6030711.1"/>
    <property type="molecule type" value="Genomic_DNA"/>
</dbReference>
<gene>
    <name evidence="1" type="ORF">HINF_LOCUS33584</name>
    <name evidence="2" type="ORF">HINF_LOCUS33588</name>
    <name evidence="3" type="ORF">HINF_LOCUS33593</name>
</gene>
<evidence type="ECO:0000313" key="3">
    <source>
        <dbReference type="EMBL" id="CAL6030716.1"/>
    </source>
</evidence>
<evidence type="ECO:0000313" key="4">
    <source>
        <dbReference type="Proteomes" id="UP001642409"/>
    </source>
</evidence>
<evidence type="ECO:0000313" key="1">
    <source>
        <dbReference type="EMBL" id="CAL6030707.1"/>
    </source>
</evidence>